<dbReference type="Proteomes" id="UP000677918">
    <property type="component" value="Unassembled WGS sequence"/>
</dbReference>
<organism evidence="1 2">
    <name type="scientific">Xylanibacillus composti</name>
    <dbReference type="NCBI Taxonomy" id="1572762"/>
    <lineage>
        <taxon>Bacteria</taxon>
        <taxon>Bacillati</taxon>
        <taxon>Bacillota</taxon>
        <taxon>Bacilli</taxon>
        <taxon>Bacillales</taxon>
        <taxon>Paenibacillaceae</taxon>
        <taxon>Xylanibacillus</taxon>
    </lineage>
</organism>
<protein>
    <submittedName>
        <fullName evidence="1">Germination protein PA</fullName>
    </submittedName>
</protein>
<dbReference type="PANTHER" id="PTHR37808:SF3">
    <property type="entry name" value="SPORE GERMINATION PROTEIN GERPA-RELATED"/>
    <property type="match status" value="1"/>
</dbReference>
<dbReference type="EMBL" id="BOVK01000007">
    <property type="protein sequence ID" value="GIQ67823.1"/>
    <property type="molecule type" value="Genomic_DNA"/>
</dbReference>
<comment type="caution">
    <text evidence="1">The sequence shown here is derived from an EMBL/GenBank/DDBJ whole genome shotgun (WGS) entry which is preliminary data.</text>
</comment>
<dbReference type="InterPro" id="IPR019618">
    <property type="entry name" value="Spore_germination_GerPA"/>
</dbReference>
<dbReference type="Pfam" id="PF10676">
    <property type="entry name" value="gerPA"/>
    <property type="match status" value="1"/>
</dbReference>
<name>A0A8J4H342_9BACL</name>
<sequence length="76" mass="7447">MPAIVGNVKFVSVGSSSVVQFGDALVLAPISTTKTFAGSGSFITGDLPVTNNGLSNTLTNDTDAIDTSAGKGSGIG</sequence>
<keyword evidence="2" id="KW-1185">Reference proteome</keyword>
<dbReference type="RefSeq" id="WP_213410473.1">
    <property type="nucleotide sequence ID" value="NZ_BOVK01000007.1"/>
</dbReference>
<evidence type="ECO:0000313" key="1">
    <source>
        <dbReference type="EMBL" id="GIQ67823.1"/>
    </source>
</evidence>
<dbReference type="PANTHER" id="PTHR37808">
    <property type="entry name" value="SPORE GERMINATION PROTEIN-LIKE PROTEIN YDZR-RELATED"/>
    <property type="match status" value="1"/>
</dbReference>
<evidence type="ECO:0000313" key="2">
    <source>
        <dbReference type="Proteomes" id="UP000677918"/>
    </source>
</evidence>
<accession>A0A8J4H342</accession>
<proteinExistence type="predicted"/>
<reference evidence="1" key="1">
    <citation type="submission" date="2021-04" db="EMBL/GenBank/DDBJ databases">
        <title>Draft genome sequence of Xylanibacillus composti strain K13.</title>
        <authorList>
            <person name="Uke A."/>
            <person name="Chhe C."/>
            <person name="Baramee S."/>
            <person name="Kosugi A."/>
        </authorList>
    </citation>
    <scope>NUCLEOTIDE SEQUENCE</scope>
    <source>
        <strain evidence="1">K13</strain>
    </source>
</reference>
<gene>
    <name evidence="1" type="ORF">XYCOK13_06470</name>
</gene>
<dbReference type="AlphaFoldDB" id="A0A8J4H342"/>